<dbReference type="EMBL" id="QPJI01000019">
    <property type="protein sequence ID" value="RCW63272.1"/>
    <property type="molecule type" value="Genomic_DNA"/>
</dbReference>
<evidence type="ECO:0000313" key="2">
    <source>
        <dbReference type="Proteomes" id="UP000253647"/>
    </source>
</evidence>
<dbReference type="AlphaFoldDB" id="A0A368X5H8"/>
<sequence length="50" mass="5421">MMNAQNLADREALFLKVAADSVIISCPGFVPYERAGEGMNISVQLQLHGD</sequence>
<protein>
    <submittedName>
        <fullName evidence="1">Uncharacterized protein</fullName>
    </submittedName>
</protein>
<gene>
    <name evidence="1" type="ORF">DET61_11939</name>
</gene>
<evidence type="ECO:0000313" key="1">
    <source>
        <dbReference type="EMBL" id="RCW63272.1"/>
    </source>
</evidence>
<dbReference type="Proteomes" id="UP000253647">
    <property type="component" value="Unassembled WGS sequence"/>
</dbReference>
<proteinExistence type="predicted"/>
<organism evidence="1 2">
    <name type="scientific">Marinobacter nauticus</name>
    <name type="common">Marinobacter hydrocarbonoclasticus</name>
    <name type="synonym">Marinobacter aquaeolei</name>
    <dbReference type="NCBI Taxonomy" id="2743"/>
    <lineage>
        <taxon>Bacteria</taxon>
        <taxon>Pseudomonadati</taxon>
        <taxon>Pseudomonadota</taxon>
        <taxon>Gammaproteobacteria</taxon>
        <taxon>Pseudomonadales</taxon>
        <taxon>Marinobacteraceae</taxon>
        <taxon>Marinobacter</taxon>
    </lineage>
</organism>
<accession>A0A368X5H8</accession>
<reference evidence="1 2" key="1">
    <citation type="submission" date="2018-07" db="EMBL/GenBank/DDBJ databases">
        <title>Freshwater and sediment microbial communities from various areas in North America, analyzing microbe dynamics in response to fracking.</title>
        <authorList>
            <person name="Lamendella R."/>
        </authorList>
    </citation>
    <scope>NUCLEOTIDE SEQUENCE [LARGE SCALE GENOMIC DNA]</scope>
    <source>
        <strain evidence="1 2">105B</strain>
    </source>
</reference>
<comment type="caution">
    <text evidence="1">The sequence shown here is derived from an EMBL/GenBank/DDBJ whole genome shotgun (WGS) entry which is preliminary data.</text>
</comment>
<name>A0A368X5H8_MARNT</name>